<reference evidence="2" key="1">
    <citation type="submission" date="2021-06" db="EMBL/GenBank/DDBJ databases">
        <title>Parelaphostrongylus tenuis whole genome reference sequence.</title>
        <authorList>
            <person name="Garwood T.J."/>
            <person name="Larsen P.A."/>
            <person name="Fountain-Jones N.M."/>
            <person name="Garbe J.R."/>
            <person name="Macchietto M.G."/>
            <person name="Kania S.A."/>
            <person name="Gerhold R.W."/>
            <person name="Richards J.E."/>
            <person name="Wolf T.M."/>
        </authorList>
    </citation>
    <scope>NUCLEOTIDE SEQUENCE</scope>
    <source>
        <strain evidence="2">MNPRO001-30</strain>
        <tissue evidence="2">Meninges</tissue>
    </source>
</reference>
<keyword evidence="3" id="KW-1185">Reference proteome</keyword>
<proteinExistence type="predicted"/>
<dbReference type="AlphaFoldDB" id="A0AAD5WFS1"/>
<dbReference type="Proteomes" id="UP001196413">
    <property type="component" value="Unassembled WGS sequence"/>
</dbReference>
<accession>A0AAD5WFS1</accession>
<feature type="compositionally biased region" description="Low complexity" evidence="1">
    <location>
        <begin position="25"/>
        <end position="44"/>
    </location>
</feature>
<evidence type="ECO:0000313" key="2">
    <source>
        <dbReference type="EMBL" id="KAJ1368512.1"/>
    </source>
</evidence>
<name>A0AAD5WFS1_PARTN</name>
<gene>
    <name evidence="2" type="ORF">KIN20_029657</name>
</gene>
<evidence type="ECO:0000256" key="1">
    <source>
        <dbReference type="SAM" id="MobiDB-lite"/>
    </source>
</evidence>
<evidence type="ECO:0000313" key="3">
    <source>
        <dbReference type="Proteomes" id="UP001196413"/>
    </source>
</evidence>
<organism evidence="2 3">
    <name type="scientific">Parelaphostrongylus tenuis</name>
    <name type="common">Meningeal worm</name>
    <dbReference type="NCBI Taxonomy" id="148309"/>
    <lineage>
        <taxon>Eukaryota</taxon>
        <taxon>Metazoa</taxon>
        <taxon>Ecdysozoa</taxon>
        <taxon>Nematoda</taxon>
        <taxon>Chromadorea</taxon>
        <taxon>Rhabditida</taxon>
        <taxon>Rhabditina</taxon>
        <taxon>Rhabditomorpha</taxon>
        <taxon>Strongyloidea</taxon>
        <taxon>Metastrongylidae</taxon>
        <taxon>Parelaphostrongylus</taxon>
    </lineage>
</organism>
<protein>
    <submittedName>
        <fullName evidence="2">Uncharacterized protein</fullName>
    </submittedName>
</protein>
<sequence length="79" mass="8300">MEADPGLVDPDTAGLGPIDPSTECPSPVGPGSAGSASEPSSNGPTVVMRRLATYDWQWSAEVRLEHIISLNMHTECSGY</sequence>
<dbReference type="EMBL" id="JAHQIW010006212">
    <property type="protein sequence ID" value="KAJ1368512.1"/>
    <property type="molecule type" value="Genomic_DNA"/>
</dbReference>
<feature type="region of interest" description="Disordered" evidence="1">
    <location>
        <begin position="1"/>
        <end position="44"/>
    </location>
</feature>
<comment type="caution">
    <text evidence="2">The sequence shown here is derived from an EMBL/GenBank/DDBJ whole genome shotgun (WGS) entry which is preliminary data.</text>
</comment>